<gene>
    <name evidence="3" type="ORF">E2C01_001493</name>
</gene>
<feature type="region of interest" description="Disordered" evidence="1">
    <location>
        <begin position="1"/>
        <end position="36"/>
    </location>
</feature>
<keyword evidence="2" id="KW-1133">Transmembrane helix</keyword>
<reference evidence="3 4" key="1">
    <citation type="submission" date="2019-05" db="EMBL/GenBank/DDBJ databases">
        <title>Another draft genome of Portunus trituberculatus and its Hox gene families provides insights of decapod evolution.</title>
        <authorList>
            <person name="Jeong J.-H."/>
            <person name="Song I."/>
            <person name="Kim S."/>
            <person name="Choi T."/>
            <person name="Kim D."/>
            <person name="Ryu S."/>
            <person name="Kim W."/>
        </authorList>
    </citation>
    <scope>NUCLEOTIDE SEQUENCE [LARGE SCALE GENOMIC DNA]</scope>
    <source>
        <tissue evidence="3">Muscle</tissue>
    </source>
</reference>
<dbReference type="EMBL" id="VSRR010000048">
    <property type="protein sequence ID" value="MPC08897.1"/>
    <property type="molecule type" value="Genomic_DNA"/>
</dbReference>
<dbReference type="AlphaFoldDB" id="A0A5B7CHB4"/>
<accession>A0A5B7CHB4</accession>
<sequence length="104" mass="11625">MHQQRVALESQGEAAELKQTPSPVLGEASKFRGKAKNEGATLVREAVAEGAKMLKRREIEEKRKKKVEAQVNENYCICCAVFCGFSSFIVVVVNYLMNSDKSRM</sequence>
<evidence type="ECO:0000313" key="3">
    <source>
        <dbReference type="EMBL" id="MPC08897.1"/>
    </source>
</evidence>
<evidence type="ECO:0000256" key="2">
    <source>
        <dbReference type="SAM" id="Phobius"/>
    </source>
</evidence>
<proteinExistence type="predicted"/>
<feature type="transmembrane region" description="Helical" evidence="2">
    <location>
        <begin position="74"/>
        <end position="97"/>
    </location>
</feature>
<evidence type="ECO:0000256" key="1">
    <source>
        <dbReference type="SAM" id="MobiDB-lite"/>
    </source>
</evidence>
<organism evidence="3 4">
    <name type="scientific">Portunus trituberculatus</name>
    <name type="common">Swimming crab</name>
    <name type="synonym">Neptunus trituberculatus</name>
    <dbReference type="NCBI Taxonomy" id="210409"/>
    <lineage>
        <taxon>Eukaryota</taxon>
        <taxon>Metazoa</taxon>
        <taxon>Ecdysozoa</taxon>
        <taxon>Arthropoda</taxon>
        <taxon>Crustacea</taxon>
        <taxon>Multicrustacea</taxon>
        <taxon>Malacostraca</taxon>
        <taxon>Eumalacostraca</taxon>
        <taxon>Eucarida</taxon>
        <taxon>Decapoda</taxon>
        <taxon>Pleocyemata</taxon>
        <taxon>Brachyura</taxon>
        <taxon>Eubrachyura</taxon>
        <taxon>Portunoidea</taxon>
        <taxon>Portunidae</taxon>
        <taxon>Portuninae</taxon>
        <taxon>Portunus</taxon>
    </lineage>
</organism>
<protein>
    <submittedName>
        <fullName evidence="3">Uncharacterized protein</fullName>
    </submittedName>
</protein>
<keyword evidence="2" id="KW-0812">Transmembrane</keyword>
<keyword evidence="2" id="KW-0472">Membrane</keyword>
<dbReference type="Proteomes" id="UP000324222">
    <property type="component" value="Unassembled WGS sequence"/>
</dbReference>
<keyword evidence="4" id="KW-1185">Reference proteome</keyword>
<evidence type="ECO:0000313" key="4">
    <source>
        <dbReference type="Proteomes" id="UP000324222"/>
    </source>
</evidence>
<name>A0A5B7CHB4_PORTR</name>
<comment type="caution">
    <text evidence="3">The sequence shown here is derived from an EMBL/GenBank/DDBJ whole genome shotgun (WGS) entry which is preliminary data.</text>
</comment>